<dbReference type="AlphaFoldDB" id="A0A1U7LU06"/>
<dbReference type="InterPro" id="IPR005185">
    <property type="entry name" value="YccF"/>
</dbReference>
<feature type="transmembrane region" description="Helical" evidence="9">
    <location>
        <begin position="494"/>
        <end position="515"/>
    </location>
</feature>
<comment type="subcellular location">
    <subcellularLocation>
        <location evidence="1">Endomembrane system</location>
        <topology evidence="1">Multi-pass membrane protein</topology>
    </subcellularLocation>
</comment>
<name>A0A1U7LU06_NEOID</name>
<feature type="domain" description="Sodium/calcium exchanger membrane region" evidence="10">
    <location>
        <begin position="534"/>
        <end position="650"/>
    </location>
</feature>
<dbReference type="GO" id="GO:0015369">
    <property type="term" value="F:calcium:proton antiporter activity"/>
    <property type="evidence" value="ECO:0007669"/>
    <property type="project" value="EnsemblFungi"/>
</dbReference>
<keyword evidence="5 9" id="KW-1133">Transmembrane helix</keyword>
<dbReference type="PANTHER" id="PTHR31503">
    <property type="entry name" value="VACUOLAR CALCIUM ION TRANSPORTER"/>
    <property type="match status" value="1"/>
</dbReference>
<feature type="transmembrane region" description="Helical" evidence="9">
    <location>
        <begin position="947"/>
        <end position="969"/>
    </location>
</feature>
<feature type="domain" description="Sodium/calcium exchanger membrane region" evidence="10">
    <location>
        <begin position="876"/>
        <end position="1027"/>
    </location>
</feature>
<accession>A0A1U7LU06</accession>
<keyword evidence="3" id="KW-0813">Transport</keyword>
<feature type="transmembrane region" description="Helical" evidence="9">
    <location>
        <begin position="981"/>
        <end position="1002"/>
    </location>
</feature>
<dbReference type="GO" id="GO:0015385">
    <property type="term" value="F:sodium:proton antiporter activity"/>
    <property type="evidence" value="ECO:0007669"/>
    <property type="project" value="EnsemblFungi"/>
</dbReference>
<organism evidence="12 13">
    <name type="scientific">Neolecta irregularis (strain DAH-3)</name>
    <dbReference type="NCBI Taxonomy" id="1198029"/>
    <lineage>
        <taxon>Eukaryota</taxon>
        <taxon>Fungi</taxon>
        <taxon>Dikarya</taxon>
        <taxon>Ascomycota</taxon>
        <taxon>Taphrinomycotina</taxon>
        <taxon>Neolectales</taxon>
        <taxon>Neolectaceae</taxon>
        <taxon>Neolecta</taxon>
    </lineage>
</organism>
<keyword evidence="6" id="KW-0406">Ion transport</keyword>
<comment type="similarity">
    <text evidence="2">Belongs to the Ca(2+):cation antiporter (CaCA) (TC 2.A.19) family.</text>
</comment>
<dbReference type="GO" id="GO:0006874">
    <property type="term" value="P:intracellular calcium ion homeostasis"/>
    <property type="evidence" value="ECO:0007669"/>
    <property type="project" value="TreeGrafter"/>
</dbReference>
<evidence type="ECO:0000256" key="5">
    <source>
        <dbReference type="ARBA" id="ARBA00022989"/>
    </source>
</evidence>
<protein>
    <submittedName>
        <fullName evidence="12">Low affinity vacuolar monovalent cation/H(+) antiporter</fullName>
    </submittedName>
</protein>
<evidence type="ECO:0000256" key="7">
    <source>
        <dbReference type="ARBA" id="ARBA00023136"/>
    </source>
</evidence>
<feature type="transmembrane region" description="Helical" evidence="9">
    <location>
        <begin position="600"/>
        <end position="620"/>
    </location>
</feature>
<gene>
    <name evidence="12" type="ORF">NEOLI_000615</name>
</gene>
<dbReference type="PANTHER" id="PTHR31503:SF10">
    <property type="entry name" value="VNX1 PROTEIN"/>
    <property type="match status" value="1"/>
</dbReference>
<keyword evidence="7 9" id="KW-0472">Membrane</keyword>
<evidence type="ECO:0000259" key="10">
    <source>
        <dbReference type="Pfam" id="PF01699"/>
    </source>
</evidence>
<dbReference type="FunFam" id="1.20.1420.30:FF:000017">
    <property type="entry name" value="Calcium permease family membrane transporter"/>
    <property type="match status" value="1"/>
</dbReference>
<sequence>MPVSVSADDDFNSKPSLQHSRSRSRSTSSEPNIGSSPYAGSSGSAATIRRLIQASEMKEATKSTGTAIYSESTSALPSPSLQRSNILESQMSGSDVSVRRPQEESKKQTTRPRKSLARLASHSANRGYFSTDDHESEVDADVEAVKAELERDWCRRKRDVSDHKRRDTNRTFEYRNHEETDESDIDEDIRLESGVNGADQRAENSDSRSLSSDHSFTLKDRQEAINITHPFGLRLWKPAIYKKFRSVQRTAEADIHSAPGSRIGEHHFTIGNLFYTLVFGWWLALAALSLSAIVCLFYCVSRSAIDYAHVFLGLSRYLFFPFGKFVELRQEEEYAEEDAGEGLSIAEYQNYGSNDIERGRNLSNSARPRSLIETESLMGQYRDRDRQHYKSRVRKHRLFGRGEWNLGRIIFFMLFYGLMTPLLLLVSAINWLFIFTIPISRVMFTLFSHIRRHPLAITFHPDISTSRAYKRPDGETSTVLLCMYRAVRWKYYKFTVDGTNIFFINLMFLVIFVIVDEFVLGPAIGHDSIISNPALIFVLALFSIIPLAYFIGMAVASISAQSSIGMGAAINAFFGSVVEVFLYCVALTQGKGRLVEGSIIGSVLAGILLMPGSSMCAGALKRKTQRFNAKSAGVTSTMLLFAILGVFAPTLFYQIYGTYELRCAKCSSKHQEDCQRCYFDQTPAVNDPFYHTSVKPFSYICSAFLLLSYLIGLWFTLRTHAAQIWQTNTPAQPPEHFDHRAEGYRSYTGTGHPPLQSPTIRLSAFLNRLIPSNVSRPPSHAEWVEGERRNDMPGNRSVPTIAAGLSSEENLALAHTVARVAAEAATLAVRDHHTRHRSYYDRKKTARGTEIEGVEEHEETGAHGGHNAPNWGRTKSAVILLTATVLYAVIAEILVDTVDVVLENVKIDEKFLGFTLFALVPNTTEFLNAISFALNGNIALSMEIGSAYALQVCLLQIPTLVAFSAYMHWNNTELAAYTFSLIFPRWDLVTVVICVFLLSYMYGEGKGNYFKGSILVMSYFVVLLGFYYSPNEAEHSFIGSLTRFS</sequence>
<feature type="transmembrane region" description="Helical" evidence="9">
    <location>
        <begin position="568"/>
        <end position="588"/>
    </location>
</feature>
<feature type="compositionally biased region" description="Basic and acidic residues" evidence="8">
    <location>
        <begin position="97"/>
        <end position="107"/>
    </location>
</feature>
<evidence type="ECO:0000313" key="12">
    <source>
        <dbReference type="EMBL" id="OLL26109.1"/>
    </source>
</evidence>
<dbReference type="STRING" id="1198029.A0A1U7LU06"/>
<evidence type="ECO:0000256" key="4">
    <source>
        <dbReference type="ARBA" id="ARBA00022692"/>
    </source>
</evidence>
<feature type="transmembrane region" description="Helical" evidence="9">
    <location>
        <begin position="398"/>
        <end position="416"/>
    </location>
</feature>
<feature type="compositionally biased region" description="Low complexity" evidence="8">
    <location>
        <begin position="25"/>
        <end position="46"/>
    </location>
</feature>
<dbReference type="OMA" id="PQWDMIT"/>
<keyword evidence="13" id="KW-1185">Reference proteome</keyword>
<feature type="region of interest" description="Disordered" evidence="8">
    <location>
        <begin position="1"/>
        <end position="134"/>
    </location>
</feature>
<feature type="transmembrane region" description="Helical" evidence="9">
    <location>
        <begin position="535"/>
        <end position="556"/>
    </location>
</feature>
<proteinExistence type="inferred from homology"/>
<feature type="transmembrane region" description="Helical" evidence="9">
    <location>
        <begin position="697"/>
        <end position="717"/>
    </location>
</feature>
<feature type="transmembrane region" description="Helical" evidence="9">
    <location>
        <begin position="1009"/>
        <end position="1028"/>
    </location>
</feature>
<evidence type="ECO:0000256" key="1">
    <source>
        <dbReference type="ARBA" id="ARBA00004127"/>
    </source>
</evidence>
<dbReference type="OrthoDB" id="16982at2759"/>
<feature type="transmembrane region" description="Helical" evidence="9">
    <location>
        <begin position="273"/>
        <end position="300"/>
    </location>
</feature>
<feature type="transmembrane region" description="Helical" evidence="9">
    <location>
        <begin position="877"/>
        <end position="895"/>
    </location>
</feature>
<feature type="region of interest" description="Disordered" evidence="8">
    <location>
        <begin position="194"/>
        <end position="215"/>
    </location>
</feature>
<evidence type="ECO:0000313" key="13">
    <source>
        <dbReference type="Proteomes" id="UP000186594"/>
    </source>
</evidence>
<feature type="compositionally biased region" description="Polar residues" evidence="8">
    <location>
        <begin position="62"/>
        <end position="95"/>
    </location>
</feature>
<evidence type="ECO:0000256" key="6">
    <source>
        <dbReference type="ARBA" id="ARBA00023065"/>
    </source>
</evidence>
<dbReference type="Gene3D" id="1.20.1420.30">
    <property type="entry name" value="NCX, central ion-binding region"/>
    <property type="match status" value="2"/>
</dbReference>
<feature type="region of interest" description="Disordered" evidence="8">
    <location>
        <begin position="776"/>
        <end position="795"/>
    </location>
</feature>
<feature type="domain" description="Inner membrane component" evidence="11">
    <location>
        <begin position="270"/>
        <end position="324"/>
    </location>
</feature>
<feature type="transmembrane region" description="Helical" evidence="9">
    <location>
        <begin position="915"/>
        <end position="935"/>
    </location>
</feature>
<reference evidence="12 13" key="1">
    <citation type="submission" date="2016-04" db="EMBL/GenBank/DDBJ databases">
        <title>Evolutionary innovation and constraint leading to complex multicellularity in the Ascomycota.</title>
        <authorList>
            <person name="Cisse O."/>
            <person name="Nguyen A."/>
            <person name="Hewitt D.A."/>
            <person name="Jedd G."/>
            <person name="Stajich J.E."/>
        </authorList>
    </citation>
    <scope>NUCLEOTIDE SEQUENCE [LARGE SCALE GENOMIC DNA]</scope>
    <source>
        <strain evidence="12 13">DAH-3</strain>
    </source>
</reference>
<evidence type="ECO:0000256" key="8">
    <source>
        <dbReference type="SAM" id="MobiDB-lite"/>
    </source>
</evidence>
<comment type="caution">
    <text evidence="12">The sequence shown here is derived from an EMBL/GenBank/DDBJ whole genome shotgun (WGS) entry which is preliminary data.</text>
</comment>
<dbReference type="Proteomes" id="UP000186594">
    <property type="component" value="Unassembled WGS sequence"/>
</dbReference>
<dbReference type="Pfam" id="PF03733">
    <property type="entry name" value="YccF"/>
    <property type="match status" value="1"/>
</dbReference>
<dbReference type="Pfam" id="PF01699">
    <property type="entry name" value="Na_Ca_ex"/>
    <property type="match status" value="2"/>
</dbReference>
<dbReference type="GO" id="GO:1990816">
    <property type="term" value="C:vacuole-mitochondrion membrane contact site"/>
    <property type="evidence" value="ECO:0007669"/>
    <property type="project" value="EnsemblFungi"/>
</dbReference>
<dbReference type="GO" id="GO:0005789">
    <property type="term" value="C:endoplasmic reticulum membrane"/>
    <property type="evidence" value="ECO:0007669"/>
    <property type="project" value="EnsemblFungi"/>
</dbReference>
<evidence type="ECO:0000256" key="2">
    <source>
        <dbReference type="ARBA" id="ARBA00008170"/>
    </source>
</evidence>
<evidence type="ECO:0000259" key="11">
    <source>
        <dbReference type="Pfam" id="PF03733"/>
    </source>
</evidence>
<dbReference type="InterPro" id="IPR004837">
    <property type="entry name" value="NaCa_Exmemb"/>
</dbReference>
<evidence type="ECO:0000256" key="9">
    <source>
        <dbReference type="SAM" id="Phobius"/>
    </source>
</evidence>
<evidence type="ECO:0000256" key="3">
    <source>
        <dbReference type="ARBA" id="ARBA00022448"/>
    </source>
</evidence>
<dbReference type="EMBL" id="LXFE01000239">
    <property type="protein sequence ID" value="OLL26109.1"/>
    <property type="molecule type" value="Genomic_DNA"/>
</dbReference>
<feature type="compositionally biased region" description="Basic and acidic residues" evidence="8">
    <location>
        <begin position="782"/>
        <end position="791"/>
    </location>
</feature>
<dbReference type="InterPro" id="IPR004713">
    <property type="entry name" value="CaH_exchang"/>
</dbReference>
<dbReference type="GO" id="GO:0000329">
    <property type="term" value="C:fungal-type vacuole membrane"/>
    <property type="evidence" value="ECO:0007669"/>
    <property type="project" value="EnsemblFungi"/>
</dbReference>
<keyword evidence="4 9" id="KW-0812">Transmembrane</keyword>
<dbReference type="GO" id="GO:0015386">
    <property type="term" value="F:potassium:proton antiporter activity"/>
    <property type="evidence" value="ECO:0007669"/>
    <property type="project" value="EnsemblFungi"/>
</dbReference>
<feature type="transmembrane region" description="Helical" evidence="9">
    <location>
        <begin position="632"/>
        <end position="652"/>
    </location>
</feature>
<dbReference type="InterPro" id="IPR044880">
    <property type="entry name" value="NCX_ion-bd_dom_sf"/>
</dbReference>
<feature type="transmembrane region" description="Helical" evidence="9">
    <location>
        <begin position="422"/>
        <end position="444"/>
    </location>
</feature>